<dbReference type="GO" id="GO:0005737">
    <property type="term" value="C:cytoplasm"/>
    <property type="evidence" value="ECO:0007669"/>
    <property type="project" value="InterPro"/>
</dbReference>
<comment type="caution">
    <text evidence="6">The sequence shown here is derived from an EMBL/GenBank/DDBJ whole genome shotgun (WGS) entry which is preliminary data.</text>
</comment>
<sequence>MSIKTKTTMTSMKQDMAGAAGMLSSFYTLVKSGFSQNLHCLLCIAENAVSPKAKIGCLGSTLSWIQSTRRTCSLIEIFVINIYYRFRVRLR</sequence>
<dbReference type="GO" id="GO:0030145">
    <property type="term" value="F:manganese ion binding"/>
    <property type="evidence" value="ECO:0007669"/>
    <property type="project" value="InterPro"/>
</dbReference>
<dbReference type="InterPro" id="IPR000819">
    <property type="entry name" value="Peptidase_M17_C"/>
</dbReference>
<dbReference type="PANTHER" id="PTHR11963:SF4">
    <property type="entry name" value="AMINOPEPTIDASE NPEPL1-RELATED"/>
    <property type="match status" value="1"/>
</dbReference>
<evidence type="ECO:0000256" key="2">
    <source>
        <dbReference type="ARBA" id="ARBA00022438"/>
    </source>
</evidence>
<dbReference type="Pfam" id="PF00883">
    <property type="entry name" value="Peptidase_M17"/>
    <property type="match status" value="1"/>
</dbReference>
<keyword evidence="2 6" id="KW-0031">Aminopeptidase</keyword>
<dbReference type="GO" id="GO:0070006">
    <property type="term" value="F:metalloaminopeptidase activity"/>
    <property type="evidence" value="ECO:0007669"/>
    <property type="project" value="InterPro"/>
</dbReference>
<dbReference type="Proteomes" id="UP000031036">
    <property type="component" value="Unassembled WGS sequence"/>
</dbReference>
<evidence type="ECO:0000313" key="6">
    <source>
        <dbReference type="EMBL" id="KHN84696.1"/>
    </source>
</evidence>
<keyword evidence="3" id="KW-0645">Protease</keyword>
<keyword evidence="4" id="KW-0378">Hydrolase</keyword>
<organism evidence="6 7">
    <name type="scientific">Toxocara canis</name>
    <name type="common">Canine roundworm</name>
    <dbReference type="NCBI Taxonomy" id="6265"/>
    <lineage>
        <taxon>Eukaryota</taxon>
        <taxon>Metazoa</taxon>
        <taxon>Ecdysozoa</taxon>
        <taxon>Nematoda</taxon>
        <taxon>Chromadorea</taxon>
        <taxon>Rhabditida</taxon>
        <taxon>Spirurina</taxon>
        <taxon>Ascaridomorpha</taxon>
        <taxon>Ascaridoidea</taxon>
        <taxon>Toxocaridae</taxon>
        <taxon>Toxocara</taxon>
    </lineage>
</organism>
<evidence type="ECO:0000256" key="1">
    <source>
        <dbReference type="ARBA" id="ARBA00009528"/>
    </source>
</evidence>
<dbReference type="SUPFAM" id="SSF53187">
    <property type="entry name" value="Zn-dependent exopeptidases"/>
    <property type="match status" value="1"/>
</dbReference>
<dbReference type="MEROPS" id="M17.A05"/>
<dbReference type="OrthoDB" id="412814at2759"/>
<gene>
    <name evidence="6" type="primary">lap-1</name>
    <name evidence="6" type="ORF">Tcan_11430</name>
</gene>
<dbReference type="EMBL" id="JPKZ01000906">
    <property type="protein sequence ID" value="KHN84696.1"/>
    <property type="molecule type" value="Genomic_DNA"/>
</dbReference>
<feature type="domain" description="Cytosol aminopeptidase" evidence="5">
    <location>
        <begin position="1"/>
        <end position="53"/>
    </location>
</feature>
<evidence type="ECO:0000259" key="5">
    <source>
        <dbReference type="Pfam" id="PF00883"/>
    </source>
</evidence>
<evidence type="ECO:0000256" key="4">
    <source>
        <dbReference type="ARBA" id="ARBA00022801"/>
    </source>
</evidence>
<proteinExistence type="inferred from homology"/>
<dbReference type="GO" id="GO:0006508">
    <property type="term" value="P:proteolysis"/>
    <property type="evidence" value="ECO:0007669"/>
    <property type="project" value="UniProtKB-KW"/>
</dbReference>
<accession>A0A0B2VMG3</accession>
<keyword evidence="7" id="KW-1185">Reference proteome</keyword>
<reference evidence="6 7" key="1">
    <citation type="submission" date="2014-11" db="EMBL/GenBank/DDBJ databases">
        <title>Genetic blueprint of the zoonotic pathogen Toxocara canis.</title>
        <authorList>
            <person name="Zhu X.-Q."/>
            <person name="Korhonen P.K."/>
            <person name="Cai H."/>
            <person name="Young N.D."/>
            <person name="Nejsum P."/>
            <person name="von Samson-Himmelstjerna G."/>
            <person name="Boag P.R."/>
            <person name="Tan P."/>
            <person name="Li Q."/>
            <person name="Min J."/>
            <person name="Yang Y."/>
            <person name="Wang X."/>
            <person name="Fang X."/>
            <person name="Hall R.S."/>
            <person name="Hofmann A."/>
            <person name="Sternberg P.W."/>
            <person name="Jex A.R."/>
            <person name="Gasser R.B."/>
        </authorList>
    </citation>
    <scope>NUCLEOTIDE SEQUENCE [LARGE SCALE GENOMIC DNA]</scope>
    <source>
        <strain evidence="6">PN_DK_2014</strain>
    </source>
</reference>
<evidence type="ECO:0000256" key="3">
    <source>
        <dbReference type="ARBA" id="ARBA00022670"/>
    </source>
</evidence>
<dbReference type="Gene3D" id="3.40.630.10">
    <property type="entry name" value="Zn peptidases"/>
    <property type="match status" value="1"/>
</dbReference>
<protein>
    <submittedName>
        <fullName evidence="6">Leucine aminopeptidase 1</fullName>
    </submittedName>
</protein>
<dbReference type="STRING" id="6265.A0A0B2VMG3"/>
<comment type="similarity">
    <text evidence="1">Belongs to the peptidase M17 family.</text>
</comment>
<dbReference type="AlphaFoldDB" id="A0A0B2VMG3"/>
<evidence type="ECO:0000313" key="7">
    <source>
        <dbReference type="Proteomes" id="UP000031036"/>
    </source>
</evidence>
<dbReference type="InterPro" id="IPR011356">
    <property type="entry name" value="Leucine_aapep/pepB"/>
</dbReference>
<name>A0A0B2VMG3_TOXCA</name>
<dbReference type="PANTHER" id="PTHR11963">
    <property type="entry name" value="LEUCINE AMINOPEPTIDASE-RELATED"/>
    <property type="match status" value="1"/>
</dbReference>